<gene>
    <name evidence="4" type="ORF">FG051_03240</name>
</gene>
<dbReference type="Gene3D" id="1.10.357.10">
    <property type="entry name" value="Tetracycline Repressor, domain 2"/>
    <property type="match status" value="1"/>
</dbReference>
<sequence>MTKIDRRVRKTNQSLQLAFKELTKTTKYRDITVKQLTKTAKINRKTFYLHYDSIDEFATTIAVEISEKILQLILEEPLKKGLSIPGYIFDKVFDFFSQAREFYTFMMTSTDYLFIARQVEERVSKGLADAILKEFKLCKLDAYICANFLIRNTLLLFRIYNDGQVQLDKDEFRDRLIRLNSSGLKSFLDIKRNLAN</sequence>
<proteinExistence type="predicted"/>
<evidence type="ECO:0000256" key="1">
    <source>
        <dbReference type="ARBA" id="ARBA00023125"/>
    </source>
</evidence>
<dbReference type="EMBL" id="CP040736">
    <property type="protein sequence ID" value="QCX24180.1"/>
    <property type="molecule type" value="Genomic_DNA"/>
</dbReference>
<keyword evidence="1 2" id="KW-0238">DNA-binding</keyword>
<evidence type="ECO:0000313" key="4">
    <source>
        <dbReference type="EMBL" id="QCX24180.1"/>
    </source>
</evidence>
<name>A0A5B7T0R0_9LACO</name>
<dbReference type="PANTHER" id="PTHR43479">
    <property type="entry name" value="ACREF/ENVCD OPERON REPRESSOR-RELATED"/>
    <property type="match status" value="1"/>
</dbReference>
<accession>A0A5B7T0R0</accession>
<dbReference type="SUPFAM" id="SSF46689">
    <property type="entry name" value="Homeodomain-like"/>
    <property type="match status" value="1"/>
</dbReference>
<dbReference type="InterPro" id="IPR050624">
    <property type="entry name" value="HTH-type_Tx_Regulator"/>
</dbReference>
<protein>
    <submittedName>
        <fullName evidence="4">TetR/AcrR family transcriptional regulator</fullName>
    </submittedName>
</protein>
<organism evidence="4 5">
    <name type="scientific">Companilactobacillus futsaii</name>
    <dbReference type="NCBI Taxonomy" id="938155"/>
    <lineage>
        <taxon>Bacteria</taxon>
        <taxon>Bacillati</taxon>
        <taxon>Bacillota</taxon>
        <taxon>Bacilli</taxon>
        <taxon>Lactobacillales</taxon>
        <taxon>Lactobacillaceae</taxon>
        <taxon>Companilactobacillus</taxon>
    </lineage>
</organism>
<dbReference type="KEGG" id="lft:FG051_03240"/>
<dbReference type="PROSITE" id="PS50977">
    <property type="entry name" value="HTH_TETR_2"/>
    <property type="match status" value="1"/>
</dbReference>
<dbReference type="InterPro" id="IPR009057">
    <property type="entry name" value="Homeodomain-like_sf"/>
</dbReference>
<feature type="domain" description="HTH tetR-type" evidence="3">
    <location>
        <begin position="9"/>
        <end position="69"/>
    </location>
</feature>
<evidence type="ECO:0000256" key="2">
    <source>
        <dbReference type="PROSITE-ProRule" id="PRU00335"/>
    </source>
</evidence>
<dbReference type="AlphaFoldDB" id="A0A5B7T0R0"/>
<dbReference type="Proteomes" id="UP000310673">
    <property type="component" value="Chromosome"/>
</dbReference>
<reference evidence="4 5" key="1">
    <citation type="submission" date="2019-05" db="EMBL/GenBank/DDBJ databases">
        <title>Genome Sequence of Lactobacillus futsaii Y97, a Potential Probiotic Strain Isolated from the Futsai of Taiwan.</title>
        <authorList>
            <person name="Du X."/>
        </authorList>
    </citation>
    <scope>NUCLEOTIDE SEQUENCE [LARGE SCALE GENOMIC DNA]</scope>
    <source>
        <strain evidence="4 5">Y97</strain>
    </source>
</reference>
<dbReference type="RefSeq" id="WP_057816103.1">
    <property type="nucleotide sequence ID" value="NZ_CP040736.1"/>
</dbReference>
<evidence type="ECO:0000259" key="3">
    <source>
        <dbReference type="PROSITE" id="PS50977"/>
    </source>
</evidence>
<feature type="DNA-binding region" description="H-T-H motif" evidence="2">
    <location>
        <begin position="32"/>
        <end position="51"/>
    </location>
</feature>
<dbReference type="STRING" id="1423818.FC88_GL001860"/>
<dbReference type="InterPro" id="IPR001647">
    <property type="entry name" value="HTH_TetR"/>
</dbReference>
<dbReference type="GO" id="GO:0003677">
    <property type="term" value="F:DNA binding"/>
    <property type="evidence" value="ECO:0007669"/>
    <property type="project" value="UniProtKB-UniRule"/>
</dbReference>
<evidence type="ECO:0000313" key="5">
    <source>
        <dbReference type="Proteomes" id="UP000310673"/>
    </source>
</evidence>
<dbReference type="PANTHER" id="PTHR43479:SF11">
    <property type="entry name" value="ACREF_ENVCD OPERON REPRESSOR-RELATED"/>
    <property type="match status" value="1"/>
</dbReference>